<protein>
    <submittedName>
        <fullName evidence="1">Uncharacterized protein</fullName>
    </submittedName>
</protein>
<gene>
    <name evidence="1" type="ORF">ACCAA_350050</name>
</gene>
<dbReference type="STRING" id="1860102.ACCAA_350050"/>
<reference evidence="2" key="1">
    <citation type="submission" date="2016-06" db="EMBL/GenBank/DDBJ databases">
        <authorList>
            <person name="McIlroy S.J."/>
            <person name="Karst S.M."/>
            <person name="Albertsen M."/>
        </authorList>
    </citation>
    <scope>NUCLEOTIDE SEQUENCE [LARGE SCALE GENOMIC DNA]</scope>
</reference>
<dbReference type="AlphaFoldDB" id="A0A1A8XRQ3"/>
<sequence>MLYLWFFSYRKPEVSNGYYDLSLVTLSDSTQVQTQVQTQVHFGGGKAK</sequence>
<dbReference type="Proteomes" id="UP000199169">
    <property type="component" value="Unassembled WGS sequence"/>
</dbReference>
<name>A0A1A8XRQ3_9PROT</name>
<keyword evidence="2" id="KW-1185">Reference proteome</keyword>
<dbReference type="EMBL" id="FLQX01000111">
    <property type="protein sequence ID" value="SBT06638.1"/>
    <property type="molecule type" value="Genomic_DNA"/>
</dbReference>
<organism evidence="1 2">
    <name type="scientific">Candidatus Accumulibacter aalborgensis</name>
    <dbReference type="NCBI Taxonomy" id="1860102"/>
    <lineage>
        <taxon>Bacteria</taxon>
        <taxon>Pseudomonadati</taxon>
        <taxon>Pseudomonadota</taxon>
        <taxon>Betaproteobacteria</taxon>
        <taxon>Candidatus Accumulibacter</taxon>
    </lineage>
</organism>
<evidence type="ECO:0000313" key="1">
    <source>
        <dbReference type="EMBL" id="SBT06638.1"/>
    </source>
</evidence>
<proteinExistence type="predicted"/>
<evidence type="ECO:0000313" key="2">
    <source>
        <dbReference type="Proteomes" id="UP000199169"/>
    </source>
</evidence>
<accession>A0A1A8XRQ3</accession>